<reference evidence="2 3" key="1">
    <citation type="submission" date="2016-10" db="EMBL/GenBank/DDBJ databases">
        <title>Rodentibacter gen. nov. and new species.</title>
        <authorList>
            <person name="Christensen H."/>
        </authorList>
    </citation>
    <scope>NUCLEOTIDE SEQUENCE [LARGE SCALE GENOMIC DNA]</scope>
    <source>
        <strain evidence="2 3">Ppn158</strain>
    </source>
</reference>
<evidence type="ECO:0000259" key="1">
    <source>
        <dbReference type="Pfam" id="PF05168"/>
    </source>
</evidence>
<protein>
    <recommendedName>
        <fullName evidence="1">HEPN domain-containing protein</fullName>
    </recommendedName>
</protein>
<accession>A0A1V3L9Z1</accession>
<gene>
    <name evidence="2" type="ORF">BKG88_03370</name>
</gene>
<sequence length="170" mass="20461">MYKSYFEISTVKSYERRKNTDSYWHSKSEDFLYSASILWDNLEKGGSWDVYKMLMGLVFELLFKAICVQKETKFDYGHDLRKLAEFAQVELSEEEKDILDILTEYIIWDAKYPVPKKPSKLQKHWQKQHKCLNDVYSEADNLALATYNHKLDWGYLHPFWLRLSESYQFN</sequence>
<dbReference type="RefSeq" id="WP_077552516.1">
    <property type="nucleotide sequence ID" value="NZ_MLAI01000012.1"/>
</dbReference>
<evidence type="ECO:0000313" key="3">
    <source>
        <dbReference type="Proteomes" id="UP000189353"/>
    </source>
</evidence>
<feature type="domain" description="HEPN" evidence="1">
    <location>
        <begin position="23"/>
        <end position="118"/>
    </location>
</feature>
<dbReference type="AlphaFoldDB" id="A0A1V3L9Z1"/>
<dbReference type="Gene3D" id="1.20.120.330">
    <property type="entry name" value="Nucleotidyltransferases domain 2"/>
    <property type="match status" value="1"/>
</dbReference>
<comment type="caution">
    <text evidence="2">The sequence shown here is derived from an EMBL/GenBank/DDBJ whole genome shotgun (WGS) entry which is preliminary data.</text>
</comment>
<dbReference type="EMBL" id="MLAI01000012">
    <property type="protein sequence ID" value="OOF86753.1"/>
    <property type="molecule type" value="Genomic_DNA"/>
</dbReference>
<name>A0A1V3L9Z1_9PAST</name>
<proteinExistence type="predicted"/>
<evidence type="ECO:0000313" key="2">
    <source>
        <dbReference type="EMBL" id="OOF86753.1"/>
    </source>
</evidence>
<dbReference type="Pfam" id="PF05168">
    <property type="entry name" value="HEPN"/>
    <property type="match status" value="1"/>
</dbReference>
<organism evidence="2 3">
    <name type="scientific">Rodentibacter ratti</name>
    <dbReference type="NCBI Taxonomy" id="1906745"/>
    <lineage>
        <taxon>Bacteria</taxon>
        <taxon>Pseudomonadati</taxon>
        <taxon>Pseudomonadota</taxon>
        <taxon>Gammaproteobacteria</taxon>
        <taxon>Pasteurellales</taxon>
        <taxon>Pasteurellaceae</taxon>
        <taxon>Rodentibacter</taxon>
    </lineage>
</organism>
<dbReference type="Proteomes" id="UP000189353">
    <property type="component" value="Unassembled WGS sequence"/>
</dbReference>
<dbReference type="OrthoDB" id="6872467at2"/>
<dbReference type="InterPro" id="IPR007842">
    <property type="entry name" value="HEPN_dom"/>
</dbReference>